<accession>A0A4Y8RTW2</accession>
<comment type="caution">
    <text evidence="2">The sequence shown here is derived from an EMBL/GenBank/DDBJ whole genome shotgun (WGS) entry which is preliminary data.</text>
</comment>
<protein>
    <submittedName>
        <fullName evidence="2">Uncharacterized protein</fullName>
    </submittedName>
</protein>
<evidence type="ECO:0000256" key="1">
    <source>
        <dbReference type="SAM" id="MobiDB-lite"/>
    </source>
</evidence>
<reference evidence="2 3" key="1">
    <citation type="submission" date="2019-03" db="EMBL/GenBank/DDBJ databases">
        <title>Jiella endophytica sp. nov., a novel endophytic bacterium isolated from root of Ficus microcarpa Linn. f.</title>
        <authorList>
            <person name="Tuo L."/>
        </authorList>
    </citation>
    <scope>NUCLEOTIDE SEQUENCE [LARGE SCALE GENOMIC DNA]</scope>
    <source>
        <strain evidence="2 3">CBS5Q-3</strain>
    </source>
</reference>
<feature type="region of interest" description="Disordered" evidence="1">
    <location>
        <begin position="67"/>
        <end position="96"/>
    </location>
</feature>
<proteinExistence type="predicted"/>
<dbReference type="EMBL" id="SOZD01000001">
    <property type="protein sequence ID" value="TFF27413.1"/>
    <property type="molecule type" value="Genomic_DNA"/>
</dbReference>
<evidence type="ECO:0000313" key="2">
    <source>
        <dbReference type="EMBL" id="TFF27413.1"/>
    </source>
</evidence>
<evidence type="ECO:0000313" key="3">
    <source>
        <dbReference type="Proteomes" id="UP000298179"/>
    </source>
</evidence>
<dbReference type="Proteomes" id="UP000298179">
    <property type="component" value="Unassembled WGS sequence"/>
</dbReference>
<dbReference type="AlphaFoldDB" id="A0A4Y8RTW2"/>
<dbReference type="RefSeq" id="WP_134760000.1">
    <property type="nucleotide sequence ID" value="NZ_SOZD01000001.1"/>
</dbReference>
<name>A0A4Y8RTW2_9HYPH</name>
<keyword evidence="3" id="KW-1185">Reference proteome</keyword>
<organism evidence="2 3">
    <name type="scientific">Jiella endophytica</name>
    <dbReference type="NCBI Taxonomy" id="2558362"/>
    <lineage>
        <taxon>Bacteria</taxon>
        <taxon>Pseudomonadati</taxon>
        <taxon>Pseudomonadota</taxon>
        <taxon>Alphaproteobacteria</taxon>
        <taxon>Hyphomicrobiales</taxon>
        <taxon>Aurantimonadaceae</taxon>
        <taxon>Jiella</taxon>
    </lineage>
</organism>
<sequence>MTLPKRQAAPELPPAPLVVCRIASGEAEELHDPLHEGLDAAGEGRMTMQIVSVTVAAARRAADQNIRQHGSSPFPHSLHSDDFTGQNLSENDAGIPVPANMRTWCANVNGKTH</sequence>
<gene>
    <name evidence="2" type="ORF">E3C22_02845</name>
</gene>